<evidence type="ECO:0000259" key="2">
    <source>
        <dbReference type="Pfam" id="PF13639"/>
    </source>
</evidence>
<protein>
    <recommendedName>
        <fullName evidence="2">RING-type domain-containing protein</fullName>
    </recommendedName>
</protein>
<evidence type="ECO:0000313" key="3">
    <source>
        <dbReference type="EMBL" id="KAA1072905.1"/>
    </source>
</evidence>
<dbReference type="Pfam" id="PF13639">
    <property type="entry name" value="zf-RING_2"/>
    <property type="match status" value="1"/>
</dbReference>
<feature type="domain" description="RING-type" evidence="2">
    <location>
        <begin position="187"/>
        <end position="218"/>
    </location>
</feature>
<dbReference type="InterPro" id="IPR013083">
    <property type="entry name" value="Znf_RING/FYVE/PHD"/>
</dbReference>
<feature type="region of interest" description="Disordered" evidence="1">
    <location>
        <begin position="1"/>
        <end position="53"/>
    </location>
</feature>
<name>A0A5B0M825_PUCGR</name>
<gene>
    <name evidence="3" type="ORF">PGTUg99_026299</name>
</gene>
<dbReference type="Proteomes" id="UP000325313">
    <property type="component" value="Unassembled WGS sequence"/>
</dbReference>
<evidence type="ECO:0000313" key="4">
    <source>
        <dbReference type="Proteomes" id="UP000325313"/>
    </source>
</evidence>
<feature type="compositionally biased region" description="Polar residues" evidence="1">
    <location>
        <begin position="1"/>
        <end position="19"/>
    </location>
</feature>
<accession>A0A5B0M825</accession>
<dbReference type="InterPro" id="IPR001841">
    <property type="entry name" value="Znf_RING"/>
</dbReference>
<dbReference type="Gene3D" id="3.30.40.10">
    <property type="entry name" value="Zinc/RING finger domain, C3HC4 (zinc finger)"/>
    <property type="match status" value="1"/>
</dbReference>
<dbReference type="EMBL" id="VDEP01000476">
    <property type="protein sequence ID" value="KAA1072905.1"/>
    <property type="molecule type" value="Genomic_DNA"/>
</dbReference>
<proteinExistence type="predicted"/>
<reference evidence="3 4" key="1">
    <citation type="submission" date="2019-05" db="EMBL/GenBank/DDBJ databases">
        <title>Emergence of the Ug99 lineage of the wheat stem rust pathogen through somatic hybridization.</title>
        <authorList>
            <person name="Li F."/>
            <person name="Upadhyaya N.M."/>
            <person name="Sperschneider J."/>
            <person name="Matny O."/>
            <person name="Nguyen-Phuc H."/>
            <person name="Mago R."/>
            <person name="Raley C."/>
            <person name="Miller M.E."/>
            <person name="Silverstein K.A.T."/>
            <person name="Henningsen E."/>
            <person name="Hirsch C.D."/>
            <person name="Visser B."/>
            <person name="Pretorius Z.A."/>
            <person name="Steffenson B.J."/>
            <person name="Schwessinger B."/>
            <person name="Dodds P.N."/>
            <person name="Figueroa M."/>
        </authorList>
    </citation>
    <scope>NUCLEOTIDE SEQUENCE [LARGE SCALE GENOMIC DNA]</scope>
    <source>
        <strain evidence="3 4">Ug99</strain>
    </source>
</reference>
<dbReference type="SUPFAM" id="SSF57850">
    <property type="entry name" value="RING/U-box"/>
    <property type="match status" value="1"/>
</dbReference>
<comment type="caution">
    <text evidence="3">The sequence shown here is derived from an EMBL/GenBank/DDBJ whole genome shotgun (WGS) entry which is preliminary data.</text>
</comment>
<sequence length="245" mass="27272">MDPHSTPSNSESIVDQSGPSPGGFRPVEDPVEPQPQPEELSAEIFRPPPGPLESEEAELARQEDWIEMMASLSPQQRIELQRYANVATVVWEQLSANPEAPPEALAAAGDFVENSDNFHRTLDSLSQRTIERALEFFAPMTQQIEELVEERDNRGILRQNVAPFLDELLNTNLTSLQADGAQHDCPKCTICLQHYVDSDVIVVLPCHPGHHFHRSCIQLLPVPNAVPHISSEWSPALPLRESLEA</sequence>
<dbReference type="AlphaFoldDB" id="A0A5B0M825"/>
<evidence type="ECO:0000256" key="1">
    <source>
        <dbReference type="SAM" id="MobiDB-lite"/>
    </source>
</evidence>
<organism evidence="3 4">
    <name type="scientific">Puccinia graminis f. sp. tritici</name>
    <dbReference type="NCBI Taxonomy" id="56615"/>
    <lineage>
        <taxon>Eukaryota</taxon>
        <taxon>Fungi</taxon>
        <taxon>Dikarya</taxon>
        <taxon>Basidiomycota</taxon>
        <taxon>Pucciniomycotina</taxon>
        <taxon>Pucciniomycetes</taxon>
        <taxon>Pucciniales</taxon>
        <taxon>Pucciniaceae</taxon>
        <taxon>Puccinia</taxon>
    </lineage>
</organism>